<dbReference type="InterPro" id="IPR003691">
    <property type="entry name" value="FluC"/>
</dbReference>
<keyword evidence="4 9" id="KW-0812">Transmembrane</keyword>
<accession>A0ABP1FPX9</accession>
<organism evidence="10 11">
    <name type="scientific">Coccomyxa viridis</name>
    <dbReference type="NCBI Taxonomy" id="1274662"/>
    <lineage>
        <taxon>Eukaryota</taxon>
        <taxon>Viridiplantae</taxon>
        <taxon>Chlorophyta</taxon>
        <taxon>core chlorophytes</taxon>
        <taxon>Trebouxiophyceae</taxon>
        <taxon>Trebouxiophyceae incertae sedis</taxon>
        <taxon>Coccomyxaceae</taxon>
        <taxon>Coccomyxa</taxon>
    </lineage>
</organism>
<dbReference type="PANTHER" id="PTHR28259">
    <property type="entry name" value="FLUORIDE EXPORT PROTEIN 1-RELATED"/>
    <property type="match status" value="1"/>
</dbReference>
<evidence type="ECO:0000256" key="6">
    <source>
        <dbReference type="ARBA" id="ARBA00023136"/>
    </source>
</evidence>
<comment type="caution">
    <text evidence="10">The sequence shown here is derived from an EMBL/GenBank/DDBJ whole genome shotgun (WGS) entry which is preliminary data.</text>
</comment>
<comment type="subcellular location">
    <subcellularLocation>
        <location evidence="2">Cell membrane</location>
        <topology evidence="2">Multi-pass membrane protein</topology>
    </subcellularLocation>
</comment>
<name>A0ABP1FPX9_9CHLO</name>
<evidence type="ECO:0000256" key="4">
    <source>
        <dbReference type="ARBA" id="ARBA00022692"/>
    </source>
</evidence>
<proteinExistence type="inferred from homology"/>
<comment type="function">
    <text evidence="1">Fluoride channel required for the rapid expulsion of cytoplasmic fluoride.</text>
</comment>
<evidence type="ECO:0000313" key="11">
    <source>
        <dbReference type="Proteomes" id="UP001497392"/>
    </source>
</evidence>
<protein>
    <submittedName>
        <fullName evidence="10">G4291 protein</fullName>
    </submittedName>
</protein>
<comment type="catalytic activity">
    <reaction evidence="8">
        <text>fluoride(in) = fluoride(out)</text>
        <dbReference type="Rhea" id="RHEA:76159"/>
        <dbReference type="ChEBI" id="CHEBI:17051"/>
    </reaction>
    <physiologicalReaction direction="left-to-right" evidence="8">
        <dbReference type="Rhea" id="RHEA:76160"/>
    </physiologicalReaction>
</comment>
<sequence>MGGLRGGTAAGKHLRDVAAILIHLALWSQLGVLTRIYLDKLFSICKFQDFGVCLTSEGIKHNTLGAYFTDVASNMLGCFIMGLVASSTTIGLRSKKAMVIFPANSRFQAATGLHVGLRTGYCGSLTTFASWEYSLVTSLIGGLGKEGGQWSEFLWGLVIGLQLSLSSYALGRLCALLIDRYLTPGGTADTDLLQTDSERMAELQRKQEGKLTMAEEVLEAEETGEEPPSQGESPAKPHAAIDIAAAIALALLTALFIALTAVDNSPKHAARRGRWLAVLFGPIGCTLRWALSFLNFKLSGEWNWLPVGTLAANMLACTVNFLIGGTSSRIGKLTPWSTLVTYSIRTGFSGALSTVSTYAAEVHVLLKLIPDKIHAATYAVGSLLLGALLGVLIYGSMVWAH</sequence>
<evidence type="ECO:0000256" key="5">
    <source>
        <dbReference type="ARBA" id="ARBA00022989"/>
    </source>
</evidence>
<feature type="transmembrane region" description="Helical" evidence="9">
    <location>
        <begin position="274"/>
        <end position="291"/>
    </location>
</feature>
<feature type="transmembrane region" description="Helical" evidence="9">
    <location>
        <begin position="375"/>
        <end position="400"/>
    </location>
</feature>
<dbReference type="EMBL" id="CAXHTA020000006">
    <property type="protein sequence ID" value="CAL5222003.1"/>
    <property type="molecule type" value="Genomic_DNA"/>
</dbReference>
<evidence type="ECO:0000256" key="2">
    <source>
        <dbReference type="ARBA" id="ARBA00004651"/>
    </source>
</evidence>
<dbReference type="Pfam" id="PF02537">
    <property type="entry name" value="CRCB"/>
    <property type="match status" value="2"/>
</dbReference>
<comment type="similarity">
    <text evidence="7">Belongs to the fluoride channel Fluc/FEX (TC 1.A.43) family.</text>
</comment>
<dbReference type="PANTHER" id="PTHR28259:SF1">
    <property type="entry name" value="FLUORIDE EXPORT PROTEIN 1-RELATED"/>
    <property type="match status" value="1"/>
</dbReference>
<reference evidence="10 11" key="1">
    <citation type="submission" date="2024-06" db="EMBL/GenBank/DDBJ databases">
        <authorList>
            <person name="Kraege A."/>
            <person name="Thomma B."/>
        </authorList>
    </citation>
    <scope>NUCLEOTIDE SEQUENCE [LARGE SCALE GENOMIC DNA]</scope>
</reference>
<evidence type="ECO:0000313" key="10">
    <source>
        <dbReference type="EMBL" id="CAL5222003.1"/>
    </source>
</evidence>
<keyword evidence="3" id="KW-1003">Cell membrane</keyword>
<keyword evidence="6 9" id="KW-0472">Membrane</keyword>
<feature type="transmembrane region" description="Helical" evidence="9">
    <location>
        <begin position="243"/>
        <end position="262"/>
    </location>
</feature>
<evidence type="ECO:0000256" key="7">
    <source>
        <dbReference type="ARBA" id="ARBA00035120"/>
    </source>
</evidence>
<evidence type="ECO:0000256" key="1">
    <source>
        <dbReference type="ARBA" id="ARBA00002598"/>
    </source>
</evidence>
<evidence type="ECO:0000256" key="3">
    <source>
        <dbReference type="ARBA" id="ARBA00022475"/>
    </source>
</evidence>
<keyword evidence="5 9" id="KW-1133">Transmembrane helix</keyword>
<keyword evidence="11" id="KW-1185">Reference proteome</keyword>
<gene>
    <name evidence="10" type="primary">g4291</name>
    <name evidence="10" type="ORF">VP750_LOCUS3662</name>
</gene>
<feature type="transmembrane region" description="Helical" evidence="9">
    <location>
        <begin position="303"/>
        <end position="323"/>
    </location>
</feature>
<evidence type="ECO:0000256" key="8">
    <source>
        <dbReference type="ARBA" id="ARBA00035585"/>
    </source>
</evidence>
<evidence type="ECO:0000256" key="9">
    <source>
        <dbReference type="SAM" id="Phobius"/>
    </source>
</evidence>
<dbReference type="Proteomes" id="UP001497392">
    <property type="component" value="Unassembled WGS sequence"/>
</dbReference>